<reference evidence="1 2" key="1">
    <citation type="submission" date="2024-04" db="EMBL/GenBank/DDBJ databases">
        <title>draft genome sequnece of Paenibacillus filicis.</title>
        <authorList>
            <person name="Kim D.-U."/>
        </authorList>
    </citation>
    <scope>NUCLEOTIDE SEQUENCE [LARGE SCALE GENOMIC DNA]</scope>
    <source>
        <strain evidence="1 2">KACC14197</strain>
    </source>
</reference>
<dbReference type="EMBL" id="JBBPCC010000022">
    <property type="protein sequence ID" value="MEK8131530.1"/>
    <property type="molecule type" value="Genomic_DNA"/>
</dbReference>
<dbReference type="Proteomes" id="UP001469365">
    <property type="component" value="Unassembled WGS sequence"/>
</dbReference>
<dbReference type="RefSeq" id="WP_341418665.1">
    <property type="nucleotide sequence ID" value="NZ_JBBPCC010000022.1"/>
</dbReference>
<evidence type="ECO:0000313" key="2">
    <source>
        <dbReference type="Proteomes" id="UP001469365"/>
    </source>
</evidence>
<evidence type="ECO:0008006" key="3">
    <source>
        <dbReference type="Google" id="ProtNLM"/>
    </source>
</evidence>
<protein>
    <recommendedName>
        <fullName evidence="3">VCBS repeat-containing protein</fullName>
    </recommendedName>
</protein>
<gene>
    <name evidence="1" type="ORF">WMW72_26835</name>
</gene>
<name>A0ABU9DRP9_9BACL</name>
<accession>A0ABU9DRP9</accession>
<keyword evidence="2" id="KW-1185">Reference proteome</keyword>
<comment type="caution">
    <text evidence="1">The sequence shown here is derived from an EMBL/GenBank/DDBJ whole genome shotgun (WGS) entry which is preliminary data.</text>
</comment>
<organism evidence="1 2">
    <name type="scientific">Paenibacillus filicis</name>
    <dbReference type="NCBI Taxonomy" id="669464"/>
    <lineage>
        <taxon>Bacteria</taxon>
        <taxon>Bacillati</taxon>
        <taxon>Bacillota</taxon>
        <taxon>Bacilli</taxon>
        <taxon>Bacillales</taxon>
        <taxon>Paenibacillaceae</taxon>
        <taxon>Paenibacillus</taxon>
    </lineage>
</organism>
<evidence type="ECO:0000313" key="1">
    <source>
        <dbReference type="EMBL" id="MEK8131530.1"/>
    </source>
</evidence>
<sequence>MANYLMFQNATMYERDLNGDGLEEVIAVSNTGGQIYIFKEHEEQLDWISVREALGAGEQDKVSYEEASGMFTVLKHDTDLRKYRYGEKADELVLAES</sequence>
<proteinExistence type="predicted"/>